<evidence type="ECO:0000256" key="2">
    <source>
        <dbReference type="ARBA" id="ARBA00022801"/>
    </source>
</evidence>
<dbReference type="FunFam" id="3.60.15.30:FF:000001">
    <property type="entry name" value="Alkyl/aryl-sulfatase BDS1"/>
    <property type="match status" value="1"/>
</dbReference>
<dbReference type="Gene3D" id="3.60.15.30">
    <property type="entry name" value="Metallo-beta-lactamase domain"/>
    <property type="match status" value="1"/>
</dbReference>
<evidence type="ECO:0000313" key="7">
    <source>
        <dbReference type="EMBL" id="RUO78319.1"/>
    </source>
</evidence>
<comment type="similarity">
    <text evidence="4">Belongs to the metallo-beta-lactamase superfamily. Type III sulfatase family.</text>
</comment>
<proteinExistence type="inferred from homology"/>
<gene>
    <name evidence="7" type="ORF">CWI83_04610</name>
</gene>
<evidence type="ECO:0000256" key="4">
    <source>
        <dbReference type="ARBA" id="ARBA00033751"/>
    </source>
</evidence>
<keyword evidence="2" id="KW-0378">Hydrolase</keyword>
<organism evidence="7 8">
    <name type="scientific">Pseudidiomarina taiwanensis</name>
    <dbReference type="NCBI Taxonomy" id="337250"/>
    <lineage>
        <taxon>Bacteria</taxon>
        <taxon>Pseudomonadati</taxon>
        <taxon>Pseudomonadota</taxon>
        <taxon>Gammaproteobacteria</taxon>
        <taxon>Alteromonadales</taxon>
        <taxon>Idiomarinaceae</taxon>
        <taxon>Pseudidiomarina</taxon>
    </lineage>
</organism>
<evidence type="ECO:0000259" key="6">
    <source>
        <dbReference type="SMART" id="SM00849"/>
    </source>
</evidence>
<feature type="chain" id="PRO_5019032072" evidence="5">
    <location>
        <begin position="18"/>
        <end position="678"/>
    </location>
</feature>
<dbReference type="SUPFAM" id="SSF55718">
    <property type="entry name" value="SCP-like"/>
    <property type="match status" value="1"/>
</dbReference>
<evidence type="ECO:0000313" key="8">
    <source>
        <dbReference type="Proteomes" id="UP000288279"/>
    </source>
</evidence>
<dbReference type="InterPro" id="IPR044097">
    <property type="entry name" value="Bds1/SdsA1_MBL-fold"/>
</dbReference>
<dbReference type="InterPro" id="IPR036527">
    <property type="entry name" value="SCP2_sterol-bd_dom_sf"/>
</dbReference>
<dbReference type="RefSeq" id="WP_126826392.1">
    <property type="nucleotide sequence ID" value="NZ_PIQG01000002.1"/>
</dbReference>
<dbReference type="Proteomes" id="UP000288279">
    <property type="component" value="Unassembled WGS sequence"/>
</dbReference>
<name>A0A432ZK53_9GAMM</name>
<dbReference type="GO" id="GO:0018741">
    <property type="term" value="F:linear primary-alkylsulfatase activity"/>
    <property type="evidence" value="ECO:0007669"/>
    <property type="project" value="InterPro"/>
</dbReference>
<keyword evidence="5" id="KW-0732">Signal</keyword>
<dbReference type="PANTHER" id="PTHR43223">
    <property type="entry name" value="ALKYL/ARYL-SULFATASE"/>
    <property type="match status" value="1"/>
</dbReference>
<dbReference type="Gene3D" id="1.25.40.880">
    <property type="entry name" value="Alkyl sulfatase, dimerisation domain"/>
    <property type="match status" value="1"/>
</dbReference>
<dbReference type="GO" id="GO:0018909">
    <property type="term" value="P:dodecyl sulfate metabolic process"/>
    <property type="evidence" value="ECO:0007669"/>
    <property type="project" value="InterPro"/>
</dbReference>
<dbReference type="Pfam" id="PF14864">
    <property type="entry name" value="Alkyl_sulf_C"/>
    <property type="match status" value="1"/>
</dbReference>
<comment type="caution">
    <text evidence="7">The sequence shown here is derived from an EMBL/GenBank/DDBJ whole genome shotgun (WGS) entry which is preliminary data.</text>
</comment>
<dbReference type="EMBL" id="PIQG01000002">
    <property type="protein sequence ID" value="RUO78319.1"/>
    <property type="molecule type" value="Genomic_DNA"/>
</dbReference>
<dbReference type="PROSITE" id="PS51257">
    <property type="entry name" value="PROKAR_LIPOPROTEIN"/>
    <property type="match status" value="1"/>
</dbReference>
<dbReference type="InterPro" id="IPR001279">
    <property type="entry name" value="Metallo-B-lactamas"/>
</dbReference>
<sequence length="678" mass="75043">MKIINRIFYLLYCCALAGLLSGCSDSLDYEADANAAGHTAATPATIKANQALLAQRPFADRSDFTLARKGLLAQESDLRIFDKQGSVIWDMNAYDFIDAEGENAPASVNPSLWRQAALNNIHGLFEVTSGVYQLRGYDLANMTIIEGETGWIIVDPLTVTETASRAFLFAQAQLGKQPVKAIIFTHSHIDHFGGVEGILQHLSAQELAELRVIAPAGFDHEATSENIIAGAAMGRRAGYMYGKELMVDPRAHIGNGLGKQPAFGSFSYQRPTELIDEHNTEQTIAGVPFIFQLVSGSEAPSEFTFYLPEHKAFCGAELVSRNLHNLYTLRGAKVRDALLWSRYIDEARQRFSAAEVYFASHHWPLWGQAQINEFLEQQRDTYKFIHDQTVRMINHGYTANEIANTIELPETLMQAFHNQGYYGTIQHNAKAVYQFYLGWYNANPAQLHPLPETDVAKRYIEMMGGIDAVVIAATAQFEQANQTDVNAANATYRWLAELLNHAVYADPSHAPAKALLAKVYDQLGYQAEAAPWRGVYLSAANELRNGKPSVGIEPRAMKDILLDTDVENFFTSMAVRLNAEKAADEELRIKVSLTDLNEHYLLTVKNSVLHHRQVDADTLADAEIAVTLPLLVDILVGDAGVSDTLFSEELEITGSELDVLTFLGLLDKPDGLFNIVTP</sequence>
<evidence type="ECO:0000256" key="1">
    <source>
        <dbReference type="ARBA" id="ARBA00022723"/>
    </source>
</evidence>
<keyword evidence="8" id="KW-1185">Reference proteome</keyword>
<dbReference type="SMART" id="SM00849">
    <property type="entry name" value="Lactamase_B"/>
    <property type="match status" value="1"/>
</dbReference>
<dbReference type="AlphaFoldDB" id="A0A432ZK53"/>
<dbReference type="GO" id="GO:0046983">
    <property type="term" value="F:protein dimerization activity"/>
    <property type="evidence" value="ECO:0007669"/>
    <property type="project" value="InterPro"/>
</dbReference>
<dbReference type="GO" id="GO:0046872">
    <property type="term" value="F:metal ion binding"/>
    <property type="evidence" value="ECO:0007669"/>
    <property type="project" value="UniProtKB-KW"/>
</dbReference>
<dbReference type="CDD" id="cd07710">
    <property type="entry name" value="arylsulfatase_Sdsa1-like_MBL-fold"/>
    <property type="match status" value="1"/>
</dbReference>
<dbReference type="Pfam" id="PF14863">
    <property type="entry name" value="Alkyl_sulf_dimr"/>
    <property type="match status" value="1"/>
</dbReference>
<feature type="domain" description="Metallo-beta-lactamase" evidence="6">
    <location>
        <begin position="139"/>
        <end position="362"/>
    </location>
</feature>
<dbReference type="InterPro" id="IPR029228">
    <property type="entry name" value="Alkyl_sulf_dimr"/>
</dbReference>
<dbReference type="PANTHER" id="PTHR43223:SF1">
    <property type="entry name" value="ALKYL_ARYL-SULFATASE BDS1"/>
    <property type="match status" value="1"/>
</dbReference>
<reference evidence="7 8" key="1">
    <citation type="journal article" date="2011" name="Front. Microbiol.">
        <title>Genomic signatures of strain selection and enhancement in Bacillus atrophaeus var. globigii, a historical biowarfare simulant.</title>
        <authorList>
            <person name="Gibbons H.S."/>
            <person name="Broomall S.M."/>
            <person name="McNew L.A."/>
            <person name="Daligault H."/>
            <person name="Chapman C."/>
            <person name="Bruce D."/>
            <person name="Karavis M."/>
            <person name="Krepps M."/>
            <person name="McGregor P.A."/>
            <person name="Hong C."/>
            <person name="Park K.H."/>
            <person name="Akmal A."/>
            <person name="Feldman A."/>
            <person name="Lin J.S."/>
            <person name="Chang W.E."/>
            <person name="Higgs B.W."/>
            <person name="Demirev P."/>
            <person name="Lindquist J."/>
            <person name="Liem A."/>
            <person name="Fochler E."/>
            <person name="Read T.D."/>
            <person name="Tapia R."/>
            <person name="Johnson S."/>
            <person name="Bishop-Lilly K.A."/>
            <person name="Detter C."/>
            <person name="Han C."/>
            <person name="Sozhamannan S."/>
            <person name="Rosenzweig C.N."/>
            <person name="Skowronski E.W."/>
        </authorList>
    </citation>
    <scope>NUCLEOTIDE SEQUENCE [LARGE SCALE GENOMIC DNA]</scope>
    <source>
        <strain evidence="7 8">PIT1</strain>
    </source>
</reference>
<protein>
    <submittedName>
        <fullName evidence="7">Alkyl/aryl-sulfatase</fullName>
    </submittedName>
</protein>
<accession>A0A432ZK53</accession>
<dbReference type="InterPro" id="IPR038536">
    <property type="entry name" value="Alkyl/aryl-sulf_dimr_sf"/>
</dbReference>
<dbReference type="InterPro" id="IPR029229">
    <property type="entry name" value="Alkyl_sulf_C"/>
</dbReference>
<dbReference type="Gene3D" id="3.30.1050.10">
    <property type="entry name" value="SCP2 sterol-binding domain"/>
    <property type="match status" value="1"/>
</dbReference>
<dbReference type="OrthoDB" id="9815874at2"/>
<dbReference type="SUPFAM" id="SSF56281">
    <property type="entry name" value="Metallo-hydrolase/oxidoreductase"/>
    <property type="match status" value="1"/>
</dbReference>
<evidence type="ECO:0000256" key="5">
    <source>
        <dbReference type="SAM" id="SignalP"/>
    </source>
</evidence>
<evidence type="ECO:0000256" key="3">
    <source>
        <dbReference type="ARBA" id="ARBA00022833"/>
    </source>
</evidence>
<dbReference type="Pfam" id="PF00753">
    <property type="entry name" value="Lactamase_B"/>
    <property type="match status" value="1"/>
</dbReference>
<feature type="signal peptide" evidence="5">
    <location>
        <begin position="1"/>
        <end position="17"/>
    </location>
</feature>
<dbReference type="InterPro" id="IPR052195">
    <property type="entry name" value="Bact_Alkyl/Aryl-Sulfatase"/>
</dbReference>
<keyword evidence="1" id="KW-0479">Metal-binding</keyword>
<dbReference type="InterPro" id="IPR036866">
    <property type="entry name" value="RibonucZ/Hydroxyglut_hydro"/>
</dbReference>
<keyword evidence="3" id="KW-0862">Zinc</keyword>